<dbReference type="Gene3D" id="3.40.50.2000">
    <property type="entry name" value="Glycogen Phosphorylase B"/>
    <property type="match status" value="2"/>
</dbReference>
<reference evidence="4 5" key="1">
    <citation type="submission" date="2019-01" db="EMBL/GenBank/DDBJ databases">
        <title>Geovibrio thiophilus DSM 11263, complete genome.</title>
        <authorList>
            <person name="Spring S."/>
            <person name="Bunk B."/>
            <person name="Sproer C."/>
        </authorList>
    </citation>
    <scope>NUCLEOTIDE SEQUENCE [LARGE SCALE GENOMIC DNA]</scope>
    <source>
        <strain evidence="4 5">DSM 11263</strain>
    </source>
</reference>
<dbReference type="AlphaFoldDB" id="A0A3R5UWC7"/>
<proteinExistence type="predicted"/>
<name>A0A3R5UWC7_9BACT</name>
<evidence type="ECO:0000313" key="5">
    <source>
        <dbReference type="Proteomes" id="UP000287502"/>
    </source>
</evidence>
<dbReference type="EMBL" id="CP035108">
    <property type="protein sequence ID" value="QAR34303.1"/>
    <property type="molecule type" value="Genomic_DNA"/>
</dbReference>
<gene>
    <name evidence="4" type="ORF">EP073_13060</name>
</gene>
<protein>
    <submittedName>
        <fullName evidence="4">Glycosyltransferase family 9 protein</fullName>
    </submittedName>
</protein>
<keyword evidence="2 4" id="KW-0808">Transferase</keyword>
<accession>A0A3R5UWC7</accession>
<keyword evidence="3" id="KW-0472">Membrane</keyword>
<dbReference type="PANTHER" id="PTHR30160">
    <property type="entry name" value="TETRAACYLDISACCHARIDE 4'-KINASE-RELATED"/>
    <property type="match status" value="1"/>
</dbReference>
<evidence type="ECO:0000256" key="1">
    <source>
        <dbReference type="ARBA" id="ARBA00022676"/>
    </source>
</evidence>
<dbReference type="InterPro" id="IPR051199">
    <property type="entry name" value="LPS_LOS_Heptosyltrfase"/>
</dbReference>
<feature type="transmembrane region" description="Helical" evidence="3">
    <location>
        <begin position="20"/>
        <end position="39"/>
    </location>
</feature>
<evidence type="ECO:0000313" key="4">
    <source>
        <dbReference type="EMBL" id="QAR34303.1"/>
    </source>
</evidence>
<dbReference type="CDD" id="cd03789">
    <property type="entry name" value="GT9_LPS_heptosyltransferase"/>
    <property type="match status" value="1"/>
</dbReference>
<keyword evidence="3" id="KW-1133">Transmembrane helix</keyword>
<dbReference type="GO" id="GO:0008713">
    <property type="term" value="F:ADP-heptose-lipopolysaccharide heptosyltransferase activity"/>
    <property type="evidence" value="ECO:0007669"/>
    <property type="project" value="TreeGrafter"/>
</dbReference>
<keyword evidence="3" id="KW-0812">Transmembrane</keyword>
<dbReference type="InterPro" id="IPR002201">
    <property type="entry name" value="Glyco_trans_9"/>
</dbReference>
<dbReference type="SUPFAM" id="SSF53756">
    <property type="entry name" value="UDP-Glycosyltransferase/glycogen phosphorylase"/>
    <property type="match status" value="1"/>
</dbReference>
<dbReference type="RefSeq" id="WP_128467608.1">
    <property type="nucleotide sequence ID" value="NZ_CP035108.1"/>
</dbReference>
<evidence type="ECO:0000256" key="3">
    <source>
        <dbReference type="SAM" id="Phobius"/>
    </source>
</evidence>
<dbReference type="Proteomes" id="UP000287502">
    <property type="component" value="Chromosome"/>
</dbReference>
<dbReference type="GO" id="GO:0005829">
    <property type="term" value="C:cytosol"/>
    <property type="evidence" value="ECO:0007669"/>
    <property type="project" value="TreeGrafter"/>
</dbReference>
<organism evidence="4 5">
    <name type="scientific">Geovibrio thiophilus</name>
    <dbReference type="NCBI Taxonomy" id="139438"/>
    <lineage>
        <taxon>Bacteria</taxon>
        <taxon>Pseudomonadati</taxon>
        <taxon>Deferribacterota</taxon>
        <taxon>Deferribacteres</taxon>
        <taxon>Deferribacterales</taxon>
        <taxon>Geovibrionaceae</taxon>
        <taxon>Geovibrio</taxon>
    </lineage>
</organism>
<keyword evidence="1" id="KW-0328">Glycosyltransferase</keyword>
<sequence length="322" mass="36245">MKEKNIRKAPVKNSRTRVLFVRLSSLGDVILITGVIKRFSEQFPDYLCDVFTSAVFAPVFDGLDFVNRVITFDKKDGFKGFAKAVQEELNGYDYVIDLHANLRTFLLRFMADAKFLKYHKDSAARRMFVKSRKRTERLGIHVVEKYAETLKPLGMKEYSVEELRPVLHSGRREEGCIVLNPFASKLTKQWDKFPELAERLVDMGQRVTVIGQGDFPQIDGVNNLTGKTTLREMLDIIAASSVLITTDSGPMHAGVALNKKVIAVFGSTTSDFGFAPEFKGCSVVEVSGLGCRPCHVHGQDKCPQEHFRCMRDISVDDVLELL</sequence>
<dbReference type="OrthoDB" id="9768048at2"/>
<dbReference type="Pfam" id="PF01075">
    <property type="entry name" value="Glyco_transf_9"/>
    <property type="match status" value="1"/>
</dbReference>
<evidence type="ECO:0000256" key="2">
    <source>
        <dbReference type="ARBA" id="ARBA00022679"/>
    </source>
</evidence>
<dbReference type="GO" id="GO:0009244">
    <property type="term" value="P:lipopolysaccharide core region biosynthetic process"/>
    <property type="evidence" value="ECO:0007669"/>
    <property type="project" value="TreeGrafter"/>
</dbReference>
<dbReference type="KEGG" id="gtl:EP073_13060"/>
<keyword evidence="5" id="KW-1185">Reference proteome</keyword>